<dbReference type="GO" id="GO:0042742">
    <property type="term" value="P:defense response to bacterium"/>
    <property type="evidence" value="ECO:0007669"/>
    <property type="project" value="InterPro"/>
</dbReference>
<feature type="non-terminal residue" evidence="3">
    <location>
        <position position="1"/>
    </location>
</feature>
<dbReference type="SUPFAM" id="SSF50685">
    <property type="entry name" value="Barwin-like endoglucanases"/>
    <property type="match status" value="1"/>
</dbReference>
<reference evidence="3 4" key="1">
    <citation type="submission" date="2014-04" db="EMBL/GenBank/DDBJ databases">
        <authorList>
            <consortium name="DOE Joint Genome Institute"/>
            <person name="Kuo A."/>
            <person name="Martino E."/>
            <person name="Perotto S."/>
            <person name="Kohler A."/>
            <person name="Nagy L.G."/>
            <person name="Floudas D."/>
            <person name="Copeland A."/>
            <person name="Barry K.W."/>
            <person name="Cichocki N."/>
            <person name="Veneault-Fourrey C."/>
            <person name="LaButti K."/>
            <person name="Lindquist E.A."/>
            <person name="Lipzen A."/>
            <person name="Lundell T."/>
            <person name="Morin E."/>
            <person name="Murat C."/>
            <person name="Sun H."/>
            <person name="Tunlid A."/>
            <person name="Henrissat B."/>
            <person name="Grigoriev I.V."/>
            <person name="Hibbett D.S."/>
            <person name="Martin F."/>
            <person name="Nordberg H.P."/>
            <person name="Cantor M.N."/>
            <person name="Hua S.X."/>
        </authorList>
    </citation>
    <scope>NUCLEOTIDE SEQUENCE [LARGE SCALE GENOMIC DNA]</scope>
    <source>
        <strain evidence="3 4">Zn</strain>
    </source>
</reference>
<dbReference type="InterPro" id="IPR036908">
    <property type="entry name" value="RlpA-like_sf"/>
</dbReference>
<reference evidence="4" key="2">
    <citation type="submission" date="2015-01" db="EMBL/GenBank/DDBJ databases">
        <title>Evolutionary Origins and Diversification of the Mycorrhizal Mutualists.</title>
        <authorList>
            <consortium name="DOE Joint Genome Institute"/>
            <consortium name="Mycorrhizal Genomics Consortium"/>
            <person name="Kohler A."/>
            <person name="Kuo A."/>
            <person name="Nagy L.G."/>
            <person name="Floudas D."/>
            <person name="Copeland A."/>
            <person name="Barry K.W."/>
            <person name="Cichocki N."/>
            <person name="Veneault-Fourrey C."/>
            <person name="LaButti K."/>
            <person name="Lindquist E.A."/>
            <person name="Lipzen A."/>
            <person name="Lundell T."/>
            <person name="Morin E."/>
            <person name="Murat C."/>
            <person name="Riley R."/>
            <person name="Ohm R."/>
            <person name="Sun H."/>
            <person name="Tunlid A."/>
            <person name="Henrissat B."/>
            <person name="Grigoriev I.V."/>
            <person name="Hibbett D.S."/>
            <person name="Martin F."/>
        </authorList>
    </citation>
    <scope>NUCLEOTIDE SEQUENCE [LARGE SCALE GENOMIC DNA]</scope>
    <source>
        <strain evidence="4">Zn</strain>
    </source>
</reference>
<keyword evidence="1" id="KW-0732">Signal</keyword>
<feature type="domain" description="Barwin" evidence="2">
    <location>
        <begin position="35"/>
        <end position="90"/>
    </location>
</feature>
<dbReference type="Pfam" id="PF00967">
    <property type="entry name" value="Barwin"/>
    <property type="match status" value="1"/>
</dbReference>
<dbReference type="InterPro" id="IPR001153">
    <property type="entry name" value="Barwin_dom"/>
</dbReference>
<organism evidence="3 4">
    <name type="scientific">Oidiodendron maius (strain Zn)</name>
    <dbReference type="NCBI Taxonomy" id="913774"/>
    <lineage>
        <taxon>Eukaryota</taxon>
        <taxon>Fungi</taxon>
        <taxon>Dikarya</taxon>
        <taxon>Ascomycota</taxon>
        <taxon>Pezizomycotina</taxon>
        <taxon>Leotiomycetes</taxon>
        <taxon>Leotiomycetes incertae sedis</taxon>
        <taxon>Myxotrichaceae</taxon>
        <taxon>Oidiodendron</taxon>
    </lineage>
</organism>
<dbReference type="AlphaFoldDB" id="A0A0C3HEB6"/>
<dbReference type="Gene3D" id="2.40.40.10">
    <property type="entry name" value="RlpA-like domain"/>
    <property type="match status" value="1"/>
</dbReference>
<dbReference type="GO" id="GO:0050832">
    <property type="term" value="P:defense response to fungus"/>
    <property type="evidence" value="ECO:0007669"/>
    <property type="project" value="InterPro"/>
</dbReference>
<dbReference type="PANTHER" id="PTHR31836:SF28">
    <property type="entry name" value="SRCR DOMAIN-CONTAINING PROTEIN-RELATED"/>
    <property type="match status" value="1"/>
</dbReference>
<name>A0A0C3HEB6_OIDMZ</name>
<evidence type="ECO:0000313" key="3">
    <source>
        <dbReference type="EMBL" id="KIN06561.1"/>
    </source>
</evidence>
<dbReference type="PANTHER" id="PTHR31836">
    <property type="match status" value="1"/>
</dbReference>
<dbReference type="HOGENOM" id="CLU_047639_6_2_1"/>
<protein>
    <recommendedName>
        <fullName evidence="2">Barwin domain-containing protein</fullName>
    </recommendedName>
</protein>
<evidence type="ECO:0000256" key="1">
    <source>
        <dbReference type="ARBA" id="ARBA00022729"/>
    </source>
</evidence>
<dbReference type="CDD" id="cd22191">
    <property type="entry name" value="DPBB_RlpA_EXP_N-like"/>
    <property type="match status" value="1"/>
</dbReference>
<dbReference type="OrthoDB" id="623670at2759"/>
<dbReference type="EMBL" id="KN832871">
    <property type="protein sequence ID" value="KIN06561.1"/>
    <property type="molecule type" value="Genomic_DNA"/>
</dbReference>
<evidence type="ECO:0000313" key="4">
    <source>
        <dbReference type="Proteomes" id="UP000054321"/>
    </source>
</evidence>
<gene>
    <name evidence="3" type="ORF">OIDMADRAFT_89139</name>
</gene>
<dbReference type="STRING" id="913774.A0A0C3HEB6"/>
<dbReference type="InParanoid" id="A0A0C3HEB6"/>
<proteinExistence type="predicted"/>
<feature type="non-terminal residue" evidence="3">
    <location>
        <position position="97"/>
    </location>
</feature>
<accession>A0A0C3HEB6</accession>
<keyword evidence="4" id="KW-1185">Reference proteome</keyword>
<dbReference type="Proteomes" id="UP000054321">
    <property type="component" value="Unassembled WGS sequence"/>
</dbReference>
<sequence length="97" mass="10167">AGDITFYDTGLGACGITSVDSDKVVALPWQFMGEQSNGNPYCGRTISITCDTTGKSTTAVVVDKCMGCGGFSIDLSPGAFDELDSESVGRTTATWYF</sequence>
<dbReference type="InterPro" id="IPR051477">
    <property type="entry name" value="Expansin_CellWall"/>
</dbReference>
<evidence type="ECO:0000259" key="2">
    <source>
        <dbReference type="Pfam" id="PF00967"/>
    </source>
</evidence>